<proteinExistence type="inferred from homology"/>
<protein>
    <recommendedName>
        <fullName evidence="3">Exocyst subunit Exo70 family protein</fullName>
    </recommendedName>
</protein>
<dbReference type="GO" id="GO:0000145">
    <property type="term" value="C:exocyst"/>
    <property type="evidence" value="ECO:0007669"/>
    <property type="project" value="InterPro"/>
</dbReference>
<name>A0A811S2V9_9POAL</name>
<evidence type="ECO:0000256" key="4">
    <source>
        <dbReference type="SAM" id="MobiDB-lite"/>
    </source>
</evidence>
<dbReference type="Pfam" id="PF03081">
    <property type="entry name" value="Exo70_C"/>
    <property type="match status" value="1"/>
</dbReference>
<dbReference type="GO" id="GO:0015031">
    <property type="term" value="P:protein transport"/>
    <property type="evidence" value="ECO:0007669"/>
    <property type="project" value="UniProtKB-KW"/>
</dbReference>
<evidence type="ECO:0000259" key="5">
    <source>
        <dbReference type="Pfam" id="PF03081"/>
    </source>
</evidence>
<comment type="similarity">
    <text evidence="1 3">Belongs to the EXO70 family.</text>
</comment>
<organism evidence="6 7">
    <name type="scientific">Miscanthus lutarioriparius</name>
    <dbReference type="NCBI Taxonomy" id="422564"/>
    <lineage>
        <taxon>Eukaryota</taxon>
        <taxon>Viridiplantae</taxon>
        <taxon>Streptophyta</taxon>
        <taxon>Embryophyta</taxon>
        <taxon>Tracheophyta</taxon>
        <taxon>Spermatophyta</taxon>
        <taxon>Magnoliopsida</taxon>
        <taxon>Liliopsida</taxon>
        <taxon>Poales</taxon>
        <taxon>Poaceae</taxon>
        <taxon>PACMAD clade</taxon>
        <taxon>Panicoideae</taxon>
        <taxon>Andropogonodae</taxon>
        <taxon>Andropogoneae</taxon>
        <taxon>Saccharinae</taxon>
        <taxon>Miscanthus</taxon>
    </lineage>
</organism>
<dbReference type="OrthoDB" id="696543at2759"/>
<evidence type="ECO:0000313" key="7">
    <source>
        <dbReference type="Proteomes" id="UP000604825"/>
    </source>
</evidence>
<feature type="compositionally biased region" description="Polar residues" evidence="4">
    <location>
        <begin position="326"/>
        <end position="340"/>
    </location>
</feature>
<dbReference type="EMBL" id="CAJGYO010000018">
    <property type="protein sequence ID" value="CAD6335318.1"/>
    <property type="molecule type" value="Genomic_DNA"/>
</dbReference>
<reference evidence="6" key="1">
    <citation type="submission" date="2020-10" db="EMBL/GenBank/DDBJ databases">
        <authorList>
            <person name="Han B."/>
            <person name="Lu T."/>
            <person name="Zhao Q."/>
            <person name="Huang X."/>
            <person name="Zhao Y."/>
        </authorList>
    </citation>
    <scope>NUCLEOTIDE SEQUENCE</scope>
</reference>
<keyword evidence="7" id="KW-1185">Reference proteome</keyword>
<dbReference type="Proteomes" id="UP000604825">
    <property type="component" value="Unassembled WGS sequence"/>
</dbReference>
<accession>A0A811S2V9</accession>
<dbReference type="Gene3D" id="1.20.1280.170">
    <property type="entry name" value="Exocyst complex component Exo70"/>
    <property type="match status" value="1"/>
</dbReference>
<dbReference type="PANTHER" id="PTHR12542">
    <property type="entry name" value="EXOCYST COMPLEX PROTEIN EXO70"/>
    <property type="match status" value="1"/>
</dbReference>
<gene>
    <name evidence="6" type="ORF">NCGR_LOCUS59416</name>
</gene>
<keyword evidence="3" id="KW-0653">Protein transport</keyword>
<evidence type="ECO:0000256" key="2">
    <source>
        <dbReference type="ARBA" id="ARBA00022448"/>
    </source>
</evidence>
<dbReference type="GO" id="GO:0005546">
    <property type="term" value="F:phosphatidylinositol-4,5-bisphosphate binding"/>
    <property type="evidence" value="ECO:0007669"/>
    <property type="project" value="InterPro"/>
</dbReference>
<feature type="region of interest" description="Disordered" evidence="4">
    <location>
        <begin position="1"/>
        <end position="23"/>
    </location>
</feature>
<evidence type="ECO:0000256" key="3">
    <source>
        <dbReference type="RuleBase" id="RU365026"/>
    </source>
</evidence>
<dbReference type="InterPro" id="IPR016159">
    <property type="entry name" value="Cullin_repeat-like_dom_sf"/>
</dbReference>
<sequence>MEATGGRDGVQEQTNSISYSSSSGTIVSTQTTYTSRGSRLSSFSIEAVMHLDLEESDYYDREEEGAEKGVRIRILLQEFLGAPPPSANCSSIKGGGVLDLERWFTELSVAWVLHLNLADGGGASAGILEHTTTTSKARSWIRALAEITETIRFTASLFPDHPSQGLSSIFEDEEEEPEANGHCFPDQFNDIGRSIQQEPEAEYYFPDQFNDIEPFIQEAMSKMLSFVDIIVALDPNNTTTCESFVDNGNGVPPLYNRINILLSVHNALSKALSKVRLVFHSPPSQQVERMTGEIVSLLSAKNRKAGDAIWSTMEQIRMESMEDGDNSSTSSQDPQAGSSDIHTATRSVMGYIMFLRSRYSSMVPIVSQASRLGKYVPQSRQVPPLISLVIEMVSSVQEKLANKSESFQDQALRFLFLLNNANMIWKYLIDYPFPSHQVHVTVLAGKVESYMQSYLQL</sequence>
<dbReference type="SUPFAM" id="SSF74788">
    <property type="entry name" value="Cullin repeat-like"/>
    <property type="match status" value="1"/>
</dbReference>
<dbReference type="InterPro" id="IPR046364">
    <property type="entry name" value="Exo70_C"/>
</dbReference>
<keyword evidence="3" id="KW-0268">Exocytosis</keyword>
<feature type="compositionally biased region" description="Low complexity" evidence="4">
    <location>
        <begin position="14"/>
        <end position="23"/>
    </location>
</feature>
<dbReference type="PANTHER" id="PTHR12542:SF137">
    <property type="entry name" value="EXOCYST SUBUNIT EXO70 FAMILY PROTEIN"/>
    <property type="match status" value="1"/>
</dbReference>
<dbReference type="GO" id="GO:0006887">
    <property type="term" value="P:exocytosis"/>
    <property type="evidence" value="ECO:0007669"/>
    <property type="project" value="UniProtKB-KW"/>
</dbReference>
<comment type="function">
    <text evidence="3">Component of the exocyst complex.</text>
</comment>
<dbReference type="AlphaFoldDB" id="A0A811S2V9"/>
<dbReference type="InterPro" id="IPR004140">
    <property type="entry name" value="Exo70"/>
</dbReference>
<evidence type="ECO:0000256" key="1">
    <source>
        <dbReference type="ARBA" id="ARBA00006756"/>
    </source>
</evidence>
<keyword evidence="2 3" id="KW-0813">Transport</keyword>
<feature type="domain" description="Exocyst complex subunit Exo70 C-terminal" evidence="5">
    <location>
        <begin position="257"/>
        <end position="427"/>
    </location>
</feature>
<evidence type="ECO:0000313" key="6">
    <source>
        <dbReference type="EMBL" id="CAD6335318.1"/>
    </source>
</evidence>
<feature type="region of interest" description="Disordered" evidence="4">
    <location>
        <begin position="320"/>
        <end position="340"/>
    </location>
</feature>
<comment type="caution">
    <text evidence="6">The sequence shown here is derived from an EMBL/GenBank/DDBJ whole genome shotgun (WGS) entry which is preliminary data.</text>
</comment>